<dbReference type="AlphaFoldDB" id="A0A0G4H2Z8"/>
<protein>
    <submittedName>
        <fullName evidence="2">Uncharacterized protein</fullName>
    </submittedName>
</protein>
<feature type="chain" id="PRO_5005190916" evidence="1">
    <location>
        <begin position="22"/>
        <end position="71"/>
    </location>
</feature>
<evidence type="ECO:0000256" key="1">
    <source>
        <dbReference type="SAM" id="SignalP"/>
    </source>
</evidence>
<gene>
    <name evidence="2" type="ORF">Vbra_23152</name>
</gene>
<proteinExistence type="predicted"/>
<dbReference type="VEuPathDB" id="CryptoDB:Vbra_23152"/>
<dbReference type="Proteomes" id="UP000041254">
    <property type="component" value="Unassembled WGS sequence"/>
</dbReference>
<accession>A0A0G4H2Z8</accession>
<name>A0A0G4H2Z8_VITBC</name>
<keyword evidence="3" id="KW-1185">Reference proteome</keyword>
<reference evidence="2 3" key="1">
    <citation type="submission" date="2014-11" db="EMBL/GenBank/DDBJ databases">
        <authorList>
            <person name="Zhu J."/>
            <person name="Qi W."/>
            <person name="Song R."/>
        </authorList>
    </citation>
    <scope>NUCLEOTIDE SEQUENCE [LARGE SCALE GENOMIC DNA]</scope>
</reference>
<dbReference type="EMBL" id="CDMY01000970">
    <property type="protein sequence ID" value="CEM38074.1"/>
    <property type="molecule type" value="Genomic_DNA"/>
</dbReference>
<sequence length="71" mass="8496">MRGRCRVLCWLWFGTYDRVFANRVYIVSGRVDARSLNRAELTPEQQLSQTSDTYEKFKGVQIRTYERKDDD</sequence>
<evidence type="ECO:0000313" key="2">
    <source>
        <dbReference type="EMBL" id="CEM38074.1"/>
    </source>
</evidence>
<dbReference type="InParanoid" id="A0A0G4H2Z8"/>
<feature type="signal peptide" evidence="1">
    <location>
        <begin position="1"/>
        <end position="21"/>
    </location>
</feature>
<organism evidence="2 3">
    <name type="scientific">Vitrella brassicaformis (strain CCMP3155)</name>
    <dbReference type="NCBI Taxonomy" id="1169540"/>
    <lineage>
        <taxon>Eukaryota</taxon>
        <taxon>Sar</taxon>
        <taxon>Alveolata</taxon>
        <taxon>Colpodellida</taxon>
        <taxon>Vitrellaceae</taxon>
        <taxon>Vitrella</taxon>
    </lineage>
</organism>
<keyword evidence="1" id="KW-0732">Signal</keyword>
<evidence type="ECO:0000313" key="3">
    <source>
        <dbReference type="Proteomes" id="UP000041254"/>
    </source>
</evidence>